<protein>
    <submittedName>
        <fullName evidence="3">Uncharacterized protein</fullName>
    </submittedName>
</protein>
<reference evidence="3 4" key="1">
    <citation type="submission" date="2024-04" db="EMBL/GenBank/DDBJ databases">
        <title>Tritrichomonas musculus Genome.</title>
        <authorList>
            <person name="Alves-Ferreira E."/>
            <person name="Grigg M."/>
            <person name="Lorenzi H."/>
            <person name="Galac M."/>
        </authorList>
    </citation>
    <scope>NUCLEOTIDE SEQUENCE [LARGE SCALE GENOMIC DNA]</scope>
    <source>
        <strain evidence="3 4">EAF2021</strain>
    </source>
</reference>
<keyword evidence="2" id="KW-0812">Transmembrane</keyword>
<evidence type="ECO:0000313" key="3">
    <source>
        <dbReference type="EMBL" id="KAK8886246.1"/>
    </source>
</evidence>
<dbReference type="EMBL" id="JAPFFF010000007">
    <property type="protein sequence ID" value="KAK8886246.1"/>
    <property type="molecule type" value="Genomic_DNA"/>
</dbReference>
<gene>
    <name evidence="3" type="ORF">M9Y10_041705</name>
</gene>
<name>A0ABR2K5P7_9EUKA</name>
<keyword evidence="1" id="KW-0175">Coiled coil</keyword>
<sequence>MKIDFNNDVLKDLALYSLQLLLLILYYLRYLYRSTRHSYCNQIPKNKTFHFDQLITKNSKEDLNRNRNKRHKQKMPELYEKLKFLNQENIMLNNKIKDFDQKIQQLTEIKQNDFALFQGNEQILNKYEILKNNNKILQQQHDILQKEYDTLQNAYINLQNEKIEIIKENKELKEQKSELIHKYQSLENSFLKQNDENVSFTKLSDY</sequence>
<keyword evidence="2" id="KW-0472">Membrane</keyword>
<evidence type="ECO:0000256" key="2">
    <source>
        <dbReference type="SAM" id="Phobius"/>
    </source>
</evidence>
<feature type="transmembrane region" description="Helical" evidence="2">
    <location>
        <begin position="13"/>
        <end position="32"/>
    </location>
</feature>
<proteinExistence type="predicted"/>
<dbReference type="Proteomes" id="UP001470230">
    <property type="component" value="Unassembled WGS sequence"/>
</dbReference>
<evidence type="ECO:0000256" key="1">
    <source>
        <dbReference type="SAM" id="Coils"/>
    </source>
</evidence>
<feature type="coiled-coil region" evidence="1">
    <location>
        <begin position="68"/>
        <end position="189"/>
    </location>
</feature>
<organism evidence="3 4">
    <name type="scientific">Tritrichomonas musculus</name>
    <dbReference type="NCBI Taxonomy" id="1915356"/>
    <lineage>
        <taxon>Eukaryota</taxon>
        <taxon>Metamonada</taxon>
        <taxon>Parabasalia</taxon>
        <taxon>Tritrichomonadida</taxon>
        <taxon>Tritrichomonadidae</taxon>
        <taxon>Tritrichomonas</taxon>
    </lineage>
</organism>
<keyword evidence="4" id="KW-1185">Reference proteome</keyword>
<evidence type="ECO:0000313" key="4">
    <source>
        <dbReference type="Proteomes" id="UP001470230"/>
    </source>
</evidence>
<comment type="caution">
    <text evidence="3">The sequence shown here is derived from an EMBL/GenBank/DDBJ whole genome shotgun (WGS) entry which is preliminary data.</text>
</comment>
<keyword evidence="2" id="KW-1133">Transmembrane helix</keyword>
<accession>A0ABR2K5P7</accession>